<feature type="transmembrane region" description="Helical" evidence="1">
    <location>
        <begin position="44"/>
        <end position="61"/>
    </location>
</feature>
<proteinExistence type="predicted"/>
<evidence type="ECO:0000313" key="2">
    <source>
        <dbReference type="EMBL" id="SNY58528.1"/>
    </source>
</evidence>
<dbReference type="AlphaFoldDB" id="A0A285JE37"/>
<feature type="transmembrane region" description="Helical" evidence="1">
    <location>
        <begin position="73"/>
        <end position="97"/>
    </location>
</feature>
<accession>A0A285JE37</accession>
<name>A0A285JE37_9GAMM</name>
<organism evidence="2 3">
    <name type="scientific">Arsukibacterium tuosuense</name>
    <dbReference type="NCBI Taxonomy" id="1323745"/>
    <lineage>
        <taxon>Bacteria</taxon>
        <taxon>Pseudomonadati</taxon>
        <taxon>Pseudomonadota</taxon>
        <taxon>Gammaproteobacteria</taxon>
        <taxon>Chromatiales</taxon>
        <taxon>Chromatiaceae</taxon>
        <taxon>Arsukibacterium</taxon>
    </lineage>
</organism>
<keyword evidence="3" id="KW-1185">Reference proteome</keyword>
<keyword evidence="1" id="KW-1133">Transmembrane helix</keyword>
<keyword evidence="1" id="KW-0812">Transmembrane</keyword>
<gene>
    <name evidence="2" type="ORF">SAMN06297280_3428</name>
</gene>
<sequence length="125" mass="12967">MNDYAVVSNKVELKRAIENKTKQIIVTNADLASNIKTVRAASKATLAIAITAAGVAATNFWNPAGWGAGAVGFVAAGSTVTAIITLGGGAAIVYAIYRDFSITGKCRVTTPDGAEYEAEIVMEKK</sequence>
<reference evidence="3" key="1">
    <citation type="submission" date="2017-09" db="EMBL/GenBank/DDBJ databases">
        <authorList>
            <person name="Varghese N."/>
            <person name="Submissions S."/>
        </authorList>
    </citation>
    <scope>NUCLEOTIDE SEQUENCE [LARGE SCALE GENOMIC DNA]</scope>
    <source>
        <strain evidence="3">CGMCC 1.12461</strain>
    </source>
</reference>
<dbReference type="Proteomes" id="UP000219353">
    <property type="component" value="Unassembled WGS sequence"/>
</dbReference>
<dbReference type="EMBL" id="OBEB01000008">
    <property type="protein sequence ID" value="SNY58528.1"/>
    <property type="molecule type" value="Genomic_DNA"/>
</dbReference>
<dbReference type="RefSeq" id="WP_097112611.1">
    <property type="nucleotide sequence ID" value="NZ_OBEB01000008.1"/>
</dbReference>
<evidence type="ECO:0000256" key="1">
    <source>
        <dbReference type="SAM" id="Phobius"/>
    </source>
</evidence>
<keyword evidence="1" id="KW-0472">Membrane</keyword>
<evidence type="ECO:0000313" key="3">
    <source>
        <dbReference type="Proteomes" id="UP000219353"/>
    </source>
</evidence>
<evidence type="ECO:0008006" key="4">
    <source>
        <dbReference type="Google" id="ProtNLM"/>
    </source>
</evidence>
<protein>
    <recommendedName>
        <fullName evidence="4">Transmembrane protein</fullName>
    </recommendedName>
</protein>
<dbReference type="OrthoDB" id="6238556at2"/>